<dbReference type="InterPro" id="IPR015424">
    <property type="entry name" value="PyrdxlP-dep_Trfase"/>
</dbReference>
<dbReference type="CDD" id="cd00378">
    <property type="entry name" value="SHMT"/>
    <property type="match status" value="1"/>
</dbReference>
<proteinExistence type="inferred from homology"/>
<dbReference type="InterPro" id="IPR049943">
    <property type="entry name" value="Ser_HO-MeTrfase-like"/>
</dbReference>
<keyword evidence="12" id="KW-1185">Reference proteome</keyword>
<evidence type="ECO:0000256" key="2">
    <source>
        <dbReference type="ARBA" id="ARBA00001933"/>
    </source>
</evidence>
<comment type="caution">
    <text evidence="11">The sequence shown here is derived from an EMBL/GenBank/DDBJ whole genome shotgun (WGS) entry which is preliminary data.</text>
</comment>
<dbReference type="Gene3D" id="3.40.640.10">
    <property type="entry name" value="Type I PLP-dependent aspartate aminotransferase-like (Major domain)"/>
    <property type="match status" value="1"/>
</dbReference>
<evidence type="ECO:0000256" key="3">
    <source>
        <dbReference type="ARBA" id="ARBA00004777"/>
    </source>
</evidence>
<dbReference type="PIRSF" id="PIRSF000412">
    <property type="entry name" value="SHMT"/>
    <property type="match status" value="1"/>
</dbReference>
<comment type="function">
    <text evidence="9">Interconversion of serine and glycine.</text>
</comment>
<reference evidence="12" key="1">
    <citation type="journal article" date="2016" name="Nat. Commun.">
        <title>Genome analysis of three Pneumocystis species reveals adaptation mechanisms to life exclusively in mammalian hosts.</title>
        <authorList>
            <person name="Ma L."/>
            <person name="Chen Z."/>
            <person name="Huang D.W."/>
            <person name="Kutty G."/>
            <person name="Ishihara M."/>
            <person name="Wang H."/>
            <person name="Abouelleil A."/>
            <person name="Bishop L."/>
            <person name="Davey E."/>
            <person name="Deng R."/>
            <person name="Deng X."/>
            <person name="Fan L."/>
            <person name="Fantoni G."/>
            <person name="Fitzgerald M."/>
            <person name="Gogineni E."/>
            <person name="Goldberg J.M."/>
            <person name="Handley G."/>
            <person name="Hu X."/>
            <person name="Huber C."/>
            <person name="Jiao X."/>
            <person name="Jones K."/>
            <person name="Levin J.Z."/>
            <person name="Liu Y."/>
            <person name="Macdonald P."/>
            <person name="Melnikov A."/>
            <person name="Raley C."/>
            <person name="Sassi M."/>
            <person name="Sherman B.T."/>
            <person name="Song X."/>
            <person name="Sykes S."/>
            <person name="Tran B."/>
            <person name="Walsh L."/>
            <person name="Xia Y."/>
            <person name="Yang J."/>
            <person name="Young S."/>
            <person name="Zeng Q."/>
            <person name="Zheng X."/>
            <person name="Stephens R."/>
            <person name="Nusbaum C."/>
            <person name="Birren B.W."/>
            <person name="Azadi P."/>
            <person name="Lempicki R.A."/>
            <person name="Cuomo C.A."/>
            <person name="Kovacs J.A."/>
        </authorList>
    </citation>
    <scope>NUCLEOTIDE SEQUENCE [LARGE SCALE GENOMIC DNA]</scope>
    <source>
        <strain evidence="12">B123</strain>
    </source>
</reference>
<sequence>MYPYCRIVNLFPRVNGLRLQKLYMSLSSNNSLLSTPLSKSDPEVDNLIKLETKRQLESIVLIPSENFTSQAVLNALGSPMQNKYSEGYPGDRYYGGTMYIDQMELLCQKRALDLYGLNHEEWGVNVQPLSGSPANFYVYTALMKPHEKLMGLDLPDGGHISHGYSTTFKNISAVSSYFSSVPYKTNPKTNIIDYDELEVLSKRVMPKIIIAGTSSYPRLLDYSRFSKIAKNVGSFLMADMSHISGLVAAGVVPSPFDYADIVTTTTHKSLRGPRGAMIFFRKKIKKLDKNGNEVLYNPENHINCSIFPGHQGGPHNHTISALTVALKQAKTPEFKEYQKQVLKNSKAMSDRFIELGYELVTGGTDTHLILIDLTKKGIDGARVEKVLELANISANKNAIPSDKSPFTPSGLRLGSPAMTTRGLKENDFLKIVDFVDRAIKITINIQKICQSKKLIHFKEYLGTGENITELHDLKNEIIDWVSNFYIPY</sequence>
<dbReference type="GO" id="GO:0005739">
    <property type="term" value="C:mitochondrion"/>
    <property type="evidence" value="ECO:0007669"/>
    <property type="project" value="TreeGrafter"/>
</dbReference>
<dbReference type="UniPathway" id="UPA00193"/>
<dbReference type="GO" id="GO:0035999">
    <property type="term" value="P:tetrahydrofolate interconversion"/>
    <property type="evidence" value="ECO:0007669"/>
    <property type="project" value="UniProtKB-UniPathway"/>
</dbReference>
<evidence type="ECO:0000256" key="6">
    <source>
        <dbReference type="ARBA" id="ARBA00022679"/>
    </source>
</evidence>
<dbReference type="STRING" id="1069680.M7P781"/>
<dbReference type="InterPro" id="IPR019798">
    <property type="entry name" value="Ser_HO-MeTrfase_PLP_BS"/>
</dbReference>
<dbReference type="eggNOG" id="KOG2467">
    <property type="taxonomic scope" value="Eukaryota"/>
</dbReference>
<dbReference type="Pfam" id="PF00464">
    <property type="entry name" value="SHMT"/>
    <property type="match status" value="1"/>
</dbReference>
<dbReference type="HOGENOM" id="CLU_022477_0_0_1"/>
<evidence type="ECO:0000256" key="5">
    <source>
        <dbReference type="ARBA" id="ARBA00022563"/>
    </source>
</evidence>
<evidence type="ECO:0000256" key="1">
    <source>
        <dbReference type="ARBA" id="ARBA00001528"/>
    </source>
</evidence>
<evidence type="ECO:0000256" key="9">
    <source>
        <dbReference type="RuleBase" id="RU000585"/>
    </source>
</evidence>
<dbReference type="InterPro" id="IPR039429">
    <property type="entry name" value="SHMT-like_dom"/>
</dbReference>
<evidence type="ECO:0000313" key="12">
    <source>
        <dbReference type="Proteomes" id="UP000011958"/>
    </source>
</evidence>
<dbReference type="OMA" id="CATTHKV"/>
<dbReference type="RefSeq" id="XP_007873886.1">
    <property type="nucleotide sequence ID" value="XM_007875695.1"/>
</dbReference>
<comment type="catalytic activity">
    <reaction evidence="1 9">
        <text>(6R)-5,10-methylene-5,6,7,8-tetrahydrofolate + glycine + H2O = (6S)-5,6,7,8-tetrahydrofolate + L-serine</text>
        <dbReference type="Rhea" id="RHEA:15481"/>
        <dbReference type="ChEBI" id="CHEBI:15377"/>
        <dbReference type="ChEBI" id="CHEBI:15636"/>
        <dbReference type="ChEBI" id="CHEBI:33384"/>
        <dbReference type="ChEBI" id="CHEBI:57305"/>
        <dbReference type="ChEBI" id="CHEBI:57453"/>
        <dbReference type="EC" id="2.1.2.1"/>
    </reaction>
</comment>
<name>M7P781_PNEMU</name>
<protein>
    <recommendedName>
        <fullName evidence="9">Serine hydroxymethyltransferase</fullName>
        <ecNumber evidence="9">2.1.2.1</ecNumber>
    </recommendedName>
</protein>
<comment type="similarity">
    <text evidence="4 9">Belongs to the SHMT family.</text>
</comment>
<accession>M7P781</accession>
<dbReference type="InterPro" id="IPR015421">
    <property type="entry name" value="PyrdxlP-dep_Trfase_major"/>
</dbReference>
<dbReference type="InterPro" id="IPR001085">
    <property type="entry name" value="Ser_HO-MeTrfase"/>
</dbReference>
<gene>
    <name evidence="11" type="ORF">PNEG_01910</name>
</gene>
<dbReference type="InterPro" id="IPR015422">
    <property type="entry name" value="PyrdxlP-dep_Trfase_small"/>
</dbReference>
<feature type="domain" description="Serine hydroxymethyltransferase-like" evidence="10">
    <location>
        <begin position="37"/>
        <end position="435"/>
    </location>
</feature>
<dbReference type="FunFam" id="3.40.640.10:FF:000097">
    <property type="entry name" value="Serine hydroxymethyltransferase"/>
    <property type="match status" value="1"/>
</dbReference>
<feature type="modified residue" description="N6-(pyridoxal phosphate)lysine" evidence="8">
    <location>
        <position position="268"/>
    </location>
</feature>
<dbReference type="NCBIfam" id="NF000586">
    <property type="entry name" value="PRK00011.1"/>
    <property type="match status" value="1"/>
</dbReference>
<dbReference type="SUPFAM" id="SSF53383">
    <property type="entry name" value="PLP-dependent transferases"/>
    <property type="match status" value="1"/>
</dbReference>
<dbReference type="GeneID" id="19895604"/>
<dbReference type="AlphaFoldDB" id="M7P781"/>
<dbReference type="Proteomes" id="UP000011958">
    <property type="component" value="Unassembled WGS sequence"/>
</dbReference>
<dbReference type="VEuPathDB" id="FungiDB:PNEG_01910"/>
<dbReference type="PANTHER" id="PTHR11680:SF28">
    <property type="entry name" value="SERINE HYDROXYMETHYLTRANSFERASE, MITOCHONDRIAL"/>
    <property type="match status" value="1"/>
</dbReference>
<dbReference type="Gene3D" id="3.90.1150.10">
    <property type="entry name" value="Aspartate Aminotransferase, domain 1"/>
    <property type="match status" value="1"/>
</dbReference>
<dbReference type="EMBL" id="AFWA02000009">
    <property type="protein sequence ID" value="EMR09725.1"/>
    <property type="molecule type" value="Genomic_DNA"/>
</dbReference>
<dbReference type="GO" id="GO:0019264">
    <property type="term" value="P:glycine biosynthetic process from serine"/>
    <property type="evidence" value="ECO:0007669"/>
    <property type="project" value="InterPro"/>
</dbReference>
<dbReference type="OrthoDB" id="10265628at2759"/>
<evidence type="ECO:0000259" key="10">
    <source>
        <dbReference type="Pfam" id="PF00464"/>
    </source>
</evidence>
<comment type="pathway">
    <text evidence="3 9">One-carbon metabolism; tetrahydrofolate interconversion.</text>
</comment>
<dbReference type="GO" id="GO:0004372">
    <property type="term" value="F:glycine hydroxymethyltransferase activity"/>
    <property type="evidence" value="ECO:0007669"/>
    <property type="project" value="UniProtKB-EC"/>
</dbReference>
<keyword evidence="6 9" id="KW-0808">Transferase</keyword>
<keyword evidence="7 8" id="KW-0663">Pyridoxal phosphate</keyword>
<evidence type="ECO:0000256" key="8">
    <source>
        <dbReference type="PIRSR" id="PIRSR000412-50"/>
    </source>
</evidence>
<evidence type="ECO:0000313" key="11">
    <source>
        <dbReference type="EMBL" id="EMR09725.1"/>
    </source>
</evidence>
<evidence type="ECO:0000256" key="7">
    <source>
        <dbReference type="ARBA" id="ARBA00022898"/>
    </source>
</evidence>
<dbReference type="GO" id="GO:0030170">
    <property type="term" value="F:pyridoxal phosphate binding"/>
    <property type="evidence" value="ECO:0007669"/>
    <property type="project" value="InterPro"/>
</dbReference>
<evidence type="ECO:0000256" key="4">
    <source>
        <dbReference type="ARBA" id="ARBA00006376"/>
    </source>
</evidence>
<keyword evidence="5 9" id="KW-0554">One-carbon metabolism</keyword>
<dbReference type="EC" id="2.1.2.1" evidence="9"/>
<comment type="cofactor">
    <cofactor evidence="2 8 9">
        <name>pyridoxal 5'-phosphate</name>
        <dbReference type="ChEBI" id="CHEBI:597326"/>
    </cofactor>
</comment>
<dbReference type="PANTHER" id="PTHR11680">
    <property type="entry name" value="SERINE HYDROXYMETHYLTRANSFERASE"/>
    <property type="match status" value="1"/>
</dbReference>
<dbReference type="PROSITE" id="PS00096">
    <property type="entry name" value="SHMT"/>
    <property type="match status" value="1"/>
</dbReference>
<dbReference type="HAMAP" id="MF_00051">
    <property type="entry name" value="SHMT"/>
    <property type="match status" value="1"/>
</dbReference>
<organism evidence="11 12">
    <name type="scientific">Pneumocystis murina (strain B123)</name>
    <name type="common">Mouse pneumocystis pneumonia agent</name>
    <name type="synonym">Pneumocystis carinii f. sp. muris</name>
    <dbReference type="NCBI Taxonomy" id="1069680"/>
    <lineage>
        <taxon>Eukaryota</taxon>
        <taxon>Fungi</taxon>
        <taxon>Dikarya</taxon>
        <taxon>Ascomycota</taxon>
        <taxon>Taphrinomycotina</taxon>
        <taxon>Pneumocystomycetes</taxon>
        <taxon>Pneumocystaceae</taxon>
        <taxon>Pneumocystis</taxon>
    </lineage>
</organism>